<evidence type="ECO:0000256" key="1">
    <source>
        <dbReference type="SAM" id="MobiDB-lite"/>
    </source>
</evidence>
<feature type="transmembrane region" description="Helical" evidence="2">
    <location>
        <begin position="21"/>
        <end position="43"/>
    </location>
</feature>
<evidence type="ECO:0000259" key="3">
    <source>
        <dbReference type="Pfam" id="PF13349"/>
    </source>
</evidence>
<sequence>MTFNGRGLYVSSSKVPRRQRLGWLALGAVIGLIALVFGLLNMLNGVSFTSETREDSYPASALLRIDADVVAAVSVSQTGGDRITVQRALVGAQGSGSFESVEQDDEKLELNVSCWRFPLFSTCEVDYVIGVPEGTDLDISTDRGRVDVTGVVGDVTVDTGSGDIALSQVRGSIDLESGAGDISAAGEGATAKAESDVGDVDLRSFRAAEVEGESDVGDVLLGTGFEKAEASTGVGEVTVWTDEEFRSLKAQSDVGDVDVRVPDAPYRVTGETGLGDRDIRVRPGGRGDASIRVETGTGSAVVRAD</sequence>
<dbReference type="RefSeq" id="WP_285758657.1">
    <property type="nucleotide sequence ID" value="NZ_BSQG01000002.1"/>
</dbReference>
<evidence type="ECO:0000313" key="4">
    <source>
        <dbReference type="EMBL" id="GLU47548.1"/>
    </source>
</evidence>
<proteinExistence type="predicted"/>
<organism evidence="4 5">
    <name type="scientific">Nocardiopsis ansamitocini</name>
    <dbReference type="NCBI Taxonomy" id="1670832"/>
    <lineage>
        <taxon>Bacteria</taxon>
        <taxon>Bacillati</taxon>
        <taxon>Actinomycetota</taxon>
        <taxon>Actinomycetes</taxon>
        <taxon>Streptosporangiales</taxon>
        <taxon>Nocardiopsidaceae</taxon>
        <taxon>Nocardiopsis</taxon>
    </lineage>
</organism>
<reference evidence="4" key="1">
    <citation type="submission" date="2023-02" db="EMBL/GenBank/DDBJ databases">
        <title>Nocardiopsis ansamitocini NBRC 112285.</title>
        <authorList>
            <person name="Ichikawa N."/>
            <person name="Sato H."/>
            <person name="Tonouchi N."/>
        </authorList>
    </citation>
    <scope>NUCLEOTIDE SEQUENCE</scope>
    <source>
        <strain evidence="4">NBRC 112285</strain>
    </source>
</reference>
<dbReference type="Proteomes" id="UP001165092">
    <property type="component" value="Unassembled WGS sequence"/>
</dbReference>
<protein>
    <recommendedName>
        <fullName evidence="3">DUF4097 domain-containing protein</fullName>
    </recommendedName>
</protein>
<evidence type="ECO:0000313" key="5">
    <source>
        <dbReference type="Proteomes" id="UP001165092"/>
    </source>
</evidence>
<evidence type="ECO:0000256" key="2">
    <source>
        <dbReference type="SAM" id="Phobius"/>
    </source>
</evidence>
<feature type="region of interest" description="Disordered" evidence="1">
    <location>
        <begin position="268"/>
        <end position="305"/>
    </location>
</feature>
<dbReference type="EMBL" id="BSQG01000002">
    <property type="protein sequence ID" value="GLU47548.1"/>
    <property type="molecule type" value="Genomic_DNA"/>
</dbReference>
<dbReference type="AlphaFoldDB" id="A0A9W6P5Q8"/>
<gene>
    <name evidence="4" type="ORF">Nans01_18990</name>
</gene>
<keyword evidence="5" id="KW-1185">Reference proteome</keyword>
<dbReference type="Pfam" id="PF13349">
    <property type="entry name" value="DUF4097"/>
    <property type="match status" value="1"/>
</dbReference>
<comment type="caution">
    <text evidence="4">The sequence shown here is derived from an EMBL/GenBank/DDBJ whole genome shotgun (WGS) entry which is preliminary data.</text>
</comment>
<keyword evidence="2" id="KW-1133">Transmembrane helix</keyword>
<feature type="domain" description="DUF4097" evidence="3">
    <location>
        <begin position="70"/>
        <end position="294"/>
    </location>
</feature>
<accession>A0A9W6P5Q8</accession>
<name>A0A9W6P5Q8_9ACTN</name>
<keyword evidence="2" id="KW-0472">Membrane</keyword>
<dbReference type="InterPro" id="IPR025164">
    <property type="entry name" value="Toastrack_DUF4097"/>
</dbReference>
<keyword evidence="2" id="KW-0812">Transmembrane</keyword>